<gene>
    <name evidence="8" type="ORF">NCGR_LOCUS14622</name>
</gene>
<dbReference type="AlphaFoldDB" id="A0A811NCD8"/>
<feature type="domain" description="Reticulon" evidence="7">
    <location>
        <begin position="65"/>
        <end position="233"/>
    </location>
</feature>
<dbReference type="PROSITE" id="PS50845">
    <property type="entry name" value="RETICULON"/>
    <property type="match status" value="1"/>
</dbReference>
<keyword evidence="9" id="KW-1185">Reference proteome</keyword>
<evidence type="ECO:0000256" key="2">
    <source>
        <dbReference type="ARBA" id="ARBA00022692"/>
    </source>
</evidence>
<dbReference type="GO" id="GO:0009617">
    <property type="term" value="P:response to bacterium"/>
    <property type="evidence" value="ECO:0007669"/>
    <property type="project" value="InterPro"/>
</dbReference>
<dbReference type="InterPro" id="IPR045064">
    <property type="entry name" value="Reticulon-like"/>
</dbReference>
<comment type="subcellular location">
    <subcellularLocation>
        <location evidence="1 6">Endoplasmic reticulum membrane</location>
        <topology evidence="1 6">Multi-pass membrane protein</topology>
    </subcellularLocation>
</comment>
<dbReference type="Proteomes" id="UP000604825">
    <property type="component" value="Unassembled WGS sequence"/>
</dbReference>
<evidence type="ECO:0000256" key="4">
    <source>
        <dbReference type="ARBA" id="ARBA00022989"/>
    </source>
</evidence>
<proteinExistence type="predicted"/>
<dbReference type="PANTHER" id="PTHR10994">
    <property type="entry name" value="RETICULON"/>
    <property type="match status" value="1"/>
</dbReference>
<keyword evidence="4 6" id="KW-1133">Transmembrane helix</keyword>
<feature type="transmembrane region" description="Helical" evidence="6">
    <location>
        <begin position="76"/>
        <end position="93"/>
    </location>
</feature>
<dbReference type="GO" id="GO:0005789">
    <property type="term" value="C:endoplasmic reticulum membrane"/>
    <property type="evidence" value="ECO:0007669"/>
    <property type="project" value="UniProtKB-SubCell"/>
</dbReference>
<evidence type="ECO:0000313" key="8">
    <source>
        <dbReference type="EMBL" id="CAD6221302.1"/>
    </source>
</evidence>
<evidence type="ECO:0000256" key="6">
    <source>
        <dbReference type="RuleBase" id="RU363132"/>
    </source>
</evidence>
<feature type="transmembrane region" description="Helical" evidence="6">
    <location>
        <begin position="171"/>
        <end position="198"/>
    </location>
</feature>
<evidence type="ECO:0000313" key="9">
    <source>
        <dbReference type="Proteomes" id="UP000604825"/>
    </source>
</evidence>
<sequence length="250" mass="27375">MPEHSENAAADLMGNIMETIAENLPKQKSVRFDDGSSISEQAKKLFGGGENRKKSVHHVLGGGKSADVLLWRNKKISSSVLGVATLVWVFFEWLDYHFLTILCFLLALGMAVQFAWATFAAVLSKGSPSSVPRVQLPEELFANAGAAAGAQLNRTLGYLQDVSCGRDLKQLLIVIAGFFAAAIVGSFCNFLTVIYVGFVCAHTLPVLYERYQDQVDDFLYNILGVVQSQYRKLDTKGILKGGVSKFRKSD</sequence>
<keyword evidence="3 6" id="KW-0256">Endoplasmic reticulum</keyword>
<reference evidence="8" key="1">
    <citation type="submission" date="2020-10" db="EMBL/GenBank/DDBJ databases">
        <authorList>
            <person name="Han B."/>
            <person name="Lu T."/>
            <person name="Zhao Q."/>
            <person name="Huang X."/>
            <person name="Zhao Y."/>
        </authorList>
    </citation>
    <scope>NUCLEOTIDE SEQUENCE</scope>
</reference>
<dbReference type="InterPro" id="IPR003388">
    <property type="entry name" value="Reticulon"/>
</dbReference>
<evidence type="ECO:0000256" key="1">
    <source>
        <dbReference type="ARBA" id="ARBA00004477"/>
    </source>
</evidence>
<organism evidence="8 9">
    <name type="scientific">Miscanthus lutarioriparius</name>
    <dbReference type="NCBI Taxonomy" id="422564"/>
    <lineage>
        <taxon>Eukaryota</taxon>
        <taxon>Viridiplantae</taxon>
        <taxon>Streptophyta</taxon>
        <taxon>Embryophyta</taxon>
        <taxon>Tracheophyta</taxon>
        <taxon>Spermatophyta</taxon>
        <taxon>Magnoliopsida</taxon>
        <taxon>Liliopsida</taxon>
        <taxon>Poales</taxon>
        <taxon>Poaceae</taxon>
        <taxon>PACMAD clade</taxon>
        <taxon>Panicoideae</taxon>
        <taxon>Andropogonodae</taxon>
        <taxon>Andropogoneae</taxon>
        <taxon>Saccharinae</taxon>
        <taxon>Miscanthus</taxon>
    </lineage>
</organism>
<evidence type="ECO:0000259" key="7">
    <source>
        <dbReference type="PROSITE" id="PS50845"/>
    </source>
</evidence>
<evidence type="ECO:0000256" key="3">
    <source>
        <dbReference type="ARBA" id="ARBA00022824"/>
    </source>
</evidence>
<evidence type="ECO:0000256" key="5">
    <source>
        <dbReference type="ARBA" id="ARBA00023136"/>
    </source>
</evidence>
<keyword evidence="2 6" id="KW-0812">Transmembrane</keyword>
<dbReference type="Pfam" id="PF02453">
    <property type="entry name" value="Reticulon"/>
    <property type="match status" value="1"/>
</dbReference>
<protein>
    <recommendedName>
        <fullName evidence="6">Reticulon-like protein</fullName>
    </recommendedName>
</protein>
<accession>A0A811NCD8</accession>
<comment type="caution">
    <text evidence="8">The sequence shown here is derived from an EMBL/GenBank/DDBJ whole genome shotgun (WGS) entry which is preliminary data.</text>
</comment>
<dbReference type="OrthoDB" id="567788at2759"/>
<dbReference type="EMBL" id="CAJGYO010000003">
    <property type="protein sequence ID" value="CAD6221302.1"/>
    <property type="molecule type" value="Genomic_DNA"/>
</dbReference>
<dbReference type="PANTHER" id="PTHR10994:SF93">
    <property type="entry name" value="RETICULON-LIKE PROTEIN"/>
    <property type="match status" value="1"/>
</dbReference>
<feature type="transmembrane region" description="Helical" evidence="6">
    <location>
        <begin position="99"/>
        <end position="123"/>
    </location>
</feature>
<name>A0A811NCD8_9POAL</name>
<keyword evidence="5 6" id="KW-0472">Membrane</keyword>